<dbReference type="KEGG" id="vg:29059343"/>
<sequence>MIQTVFATTWINSVNGNGLGFDGGLPWPCISRDMKNFALRTKDTTLIMGAKTFMSMPKLSGRKSYVITNRPGKIFSVDGFEPDEYVDVNLPSIGPAFTPTVAYFDIYKNVIEKIHKEVGDVSIIGGKLLIEVGILISDQVIHTQIVSNSIEPLKADVFIDREYIDDLNYRFPKEEHYYYNCLDTFTVIETVLGELNEIN</sequence>
<comment type="similarity">
    <text evidence="4">Belongs to the dihydrofolate reductase family.</text>
</comment>
<keyword evidence="7" id="KW-1185">Reference proteome</keyword>
<dbReference type="Gene3D" id="3.40.430.10">
    <property type="entry name" value="Dihydrofolate Reductase, subunit A"/>
    <property type="match status" value="1"/>
</dbReference>
<dbReference type="GO" id="GO:0004146">
    <property type="term" value="F:dihydrofolate reductase activity"/>
    <property type="evidence" value="ECO:0007669"/>
    <property type="project" value="UniProtKB-EC"/>
</dbReference>
<evidence type="ECO:0000313" key="6">
    <source>
        <dbReference type="EMBL" id="ANM46470.1"/>
    </source>
</evidence>
<dbReference type="GO" id="GO:0046654">
    <property type="term" value="P:tetrahydrofolate biosynthetic process"/>
    <property type="evidence" value="ECO:0007669"/>
    <property type="project" value="InterPro"/>
</dbReference>
<dbReference type="InterPro" id="IPR024072">
    <property type="entry name" value="DHFR-like_dom_sf"/>
</dbReference>
<dbReference type="EMBL" id="KX078569">
    <property type="protein sequence ID" value="ANM46470.1"/>
    <property type="molecule type" value="Genomic_DNA"/>
</dbReference>
<dbReference type="SUPFAM" id="SSF53597">
    <property type="entry name" value="Dihydrofolate reductase-like"/>
    <property type="match status" value="1"/>
</dbReference>
<name>A0A192YBH6_9CAUD</name>
<keyword evidence="2" id="KW-0521">NADP</keyword>
<evidence type="ECO:0000256" key="3">
    <source>
        <dbReference type="ARBA" id="ARBA00023002"/>
    </source>
</evidence>
<dbReference type="RefSeq" id="YP_009280103.1">
    <property type="nucleotide sequence ID" value="NC_031020.1"/>
</dbReference>
<evidence type="ECO:0000313" key="7">
    <source>
        <dbReference type="Proteomes" id="UP000203816"/>
    </source>
</evidence>
<dbReference type="PROSITE" id="PS00075">
    <property type="entry name" value="DHFR_1"/>
    <property type="match status" value="1"/>
</dbReference>
<evidence type="ECO:0000259" key="5">
    <source>
        <dbReference type="PROSITE" id="PS51330"/>
    </source>
</evidence>
<dbReference type="PROSITE" id="PS51330">
    <property type="entry name" value="DHFR_2"/>
    <property type="match status" value="1"/>
</dbReference>
<evidence type="ECO:0000256" key="1">
    <source>
        <dbReference type="ARBA" id="ARBA00012856"/>
    </source>
</evidence>
<dbReference type="PRINTS" id="PR00070">
    <property type="entry name" value="DHFR"/>
</dbReference>
<evidence type="ECO:0000256" key="2">
    <source>
        <dbReference type="ARBA" id="ARBA00022857"/>
    </source>
</evidence>
<feature type="domain" description="DHFR" evidence="5">
    <location>
        <begin position="1"/>
        <end position="199"/>
    </location>
</feature>
<dbReference type="InterPro" id="IPR001796">
    <property type="entry name" value="DHFR_dom"/>
</dbReference>
<evidence type="ECO:0000256" key="4">
    <source>
        <dbReference type="RuleBase" id="RU004474"/>
    </source>
</evidence>
<keyword evidence="3" id="KW-0560">Oxidoreductase</keyword>
<reference evidence="6 7" key="1">
    <citation type="submission" date="2016-04" db="EMBL/GenBank/DDBJ databases">
        <title>Comparative genomics of Morganella phages MP1 and MP2 define new clades among the T4 and T7-like Viruses.</title>
        <authorList>
            <person name="Pinto G."/>
            <person name="Oliveira A."/>
            <person name="Malgorzata L."/>
            <person name="Kropinski A."/>
            <person name="Azeredo J."/>
        </authorList>
    </citation>
    <scope>NUCLEOTIDE SEQUENCE [LARGE SCALE GENOMIC DNA]</scope>
</reference>
<dbReference type="OrthoDB" id="9577at10239"/>
<dbReference type="EC" id="1.5.1.3" evidence="1"/>
<dbReference type="Pfam" id="PF00186">
    <property type="entry name" value="DHFR_1"/>
    <property type="match status" value="1"/>
</dbReference>
<organism evidence="6 7">
    <name type="scientific">Morganella phage vB_MmoM_MP1</name>
    <dbReference type="NCBI Taxonomy" id="1852628"/>
    <lineage>
        <taxon>Viruses</taxon>
        <taxon>Duplodnaviria</taxon>
        <taxon>Heunggongvirae</taxon>
        <taxon>Uroviricota</taxon>
        <taxon>Caudoviricetes</taxon>
        <taxon>Pantevenvirales</taxon>
        <taxon>Straboviridae</taxon>
        <taxon>Gualtarvirus</taxon>
        <taxon>Gualtarvirus mp1</taxon>
    </lineage>
</organism>
<dbReference type="GeneID" id="29059343"/>
<dbReference type="Proteomes" id="UP000203816">
    <property type="component" value="Segment"/>
</dbReference>
<protein>
    <recommendedName>
        <fullName evidence="1">dihydrofolate reductase</fullName>
        <ecNumber evidence="1">1.5.1.3</ecNumber>
    </recommendedName>
</protein>
<accession>A0A192YBH6</accession>
<dbReference type="InterPro" id="IPR017925">
    <property type="entry name" value="DHFR_CS"/>
</dbReference>
<proteinExistence type="inferred from homology"/>
<gene>
    <name evidence="6" type="ORF">MP1_gp0245</name>
</gene>